<keyword evidence="3 4" id="KW-0833">Ubl conjugation pathway</keyword>
<evidence type="ECO:0000256" key="3">
    <source>
        <dbReference type="ARBA" id="ARBA00022786"/>
    </source>
</evidence>
<dbReference type="Proteomes" id="UP001303373">
    <property type="component" value="Chromosome 13"/>
</dbReference>
<organism evidence="6 7">
    <name type="scientific">Acrodontium crateriforme</name>
    <dbReference type="NCBI Taxonomy" id="150365"/>
    <lineage>
        <taxon>Eukaryota</taxon>
        <taxon>Fungi</taxon>
        <taxon>Dikarya</taxon>
        <taxon>Ascomycota</taxon>
        <taxon>Pezizomycotina</taxon>
        <taxon>Dothideomycetes</taxon>
        <taxon>Dothideomycetidae</taxon>
        <taxon>Mycosphaerellales</taxon>
        <taxon>Teratosphaeriaceae</taxon>
        <taxon>Acrodontium</taxon>
    </lineage>
</organism>
<evidence type="ECO:0000259" key="5">
    <source>
        <dbReference type="Pfam" id="PF00899"/>
    </source>
</evidence>
<dbReference type="GO" id="GO:0005737">
    <property type="term" value="C:cytoplasm"/>
    <property type="evidence" value="ECO:0007669"/>
    <property type="project" value="TreeGrafter"/>
</dbReference>
<dbReference type="InterPro" id="IPR035985">
    <property type="entry name" value="Ubiquitin-activating_enz"/>
</dbReference>
<dbReference type="InterPro" id="IPR000594">
    <property type="entry name" value="ThiF_NAD_FAD-bd"/>
</dbReference>
<dbReference type="Gene3D" id="3.40.50.720">
    <property type="entry name" value="NAD(P)-binding Rossmann-like Domain"/>
    <property type="match status" value="2"/>
</dbReference>
<dbReference type="EMBL" id="CP138592">
    <property type="protein sequence ID" value="WPH04428.1"/>
    <property type="molecule type" value="Genomic_DNA"/>
</dbReference>
<protein>
    <recommendedName>
        <fullName evidence="4">NEDD8-activating enzyme E1 regulatory subunit</fullName>
    </recommendedName>
</protein>
<comment type="similarity">
    <text evidence="2 4">Belongs to the ubiquitin-activating E1 family. ULA1 subfamily.</text>
</comment>
<evidence type="ECO:0000313" key="7">
    <source>
        <dbReference type="Proteomes" id="UP001303373"/>
    </source>
</evidence>
<comment type="function">
    <text evidence="4">Regulatory subunit of the dimeric UBA3-ULA1 E1 enzyme.</text>
</comment>
<dbReference type="PIRSF" id="PIRSF039099">
    <property type="entry name" value="APP-BP1"/>
    <property type="match status" value="1"/>
</dbReference>
<dbReference type="PANTHER" id="PTHR10953">
    <property type="entry name" value="UBIQUITIN-ACTIVATING ENZYME E1"/>
    <property type="match status" value="1"/>
</dbReference>
<gene>
    <name evidence="6" type="ORF">R9X50_00731900</name>
</gene>
<proteinExistence type="inferred from homology"/>
<dbReference type="SUPFAM" id="SSF69572">
    <property type="entry name" value="Activating enzymes of the ubiquitin-like proteins"/>
    <property type="match status" value="1"/>
</dbReference>
<dbReference type="AlphaFoldDB" id="A0AAQ3MBL9"/>
<accession>A0AAQ3MBL9</accession>
<reference evidence="6 7" key="1">
    <citation type="submission" date="2023-11" db="EMBL/GenBank/DDBJ databases">
        <title>An acidophilic fungus is an integral part of prey digestion in a carnivorous sundew plant.</title>
        <authorList>
            <person name="Tsai I.J."/>
        </authorList>
    </citation>
    <scope>NUCLEOTIDE SEQUENCE [LARGE SCALE GENOMIC DNA]</scope>
    <source>
        <strain evidence="6">169a</strain>
    </source>
</reference>
<sequence>MEVQVPPPLQDIPTAKEKKYDRQLRLWGASGQKALEETHVLLINNGSGVTGVETLKNLVLPGVGQFTILDSHVVSEADLGVNFFLEEESLGQFRAEETVRCLCELNPGVQGFALTEPLETFIDKDDVLKPYNLILVSAPLDSAILARIQLYANALQIPTFYFRSTGFYSSFSVLLPTAFPIVDTHPDPTSTTDLRLLKPWPTLSEFVREKTKGLGTESMNQHDKSHIPYVCLLLHYLEQWRDKNGGKNPETYKEKSAFRELVREGDANEENFDEACANVLKALNPPTISSTVRNIFAAPEIDELTTSSPSFWLIANAIRQFYNTHNELPLPGAVPDMKAQSADYIELQNIYKKKARQDCAEVVETVRQLEKQTDRPKEHEISEKEIENFCKGAAHISLVRGRPLQIVEAGKPITFGDRAKAMAMELTNPESLIGLYICFLAWDEYIATRSTPSNENGDNGLKIPGSTDKDYKTDETKLIDMAHIIVDNLLKEANTSIDEPESSEIKAQIAKQCKELVRAGGGELHNLASLTGGMISQEVIKVVTRQYVPVDNTCLFDGIASRTYVLRI</sequence>
<evidence type="ECO:0000256" key="1">
    <source>
        <dbReference type="ARBA" id="ARBA00005032"/>
    </source>
</evidence>
<comment type="pathway">
    <text evidence="1 4">Protein modification; protein neddylation.</text>
</comment>
<feature type="domain" description="THIF-type NAD/FAD binding fold" evidence="5">
    <location>
        <begin position="20"/>
        <end position="546"/>
    </location>
</feature>
<keyword evidence="7" id="KW-1185">Reference proteome</keyword>
<name>A0AAQ3MBL9_9PEZI</name>
<dbReference type="PANTHER" id="PTHR10953:SF29">
    <property type="entry name" value="NEDD8-ACTIVATING ENZYME E1 REGULATORY SUBUNIT"/>
    <property type="match status" value="1"/>
</dbReference>
<evidence type="ECO:0000256" key="4">
    <source>
        <dbReference type="PIRNR" id="PIRNR039099"/>
    </source>
</evidence>
<dbReference type="InterPro" id="IPR030667">
    <property type="entry name" value="APP-BP1"/>
</dbReference>
<dbReference type="GO" id="GO:0019781">
    <property type="term" value="F:NEDD8 activating enzyme activity"/>
    <property type="evidence" value="ECO:0007669"/>
    <property type="project" value="UniProtKB-UniRule"/>
</dbReference>
<dbReference type="Pfam" id="PF00899">
    <property type="entry name" value="ThiF"/>
    <property type="match status" value="1"/>
</dbReference>
<evidence type="ECO:0000313" key="6">
    <source>
        <dbReference type="EMBL" id="WPH04428.1"/>
    </source>
</evidence>
<evidence type="ECO:0000256" key="2">
    <source>
        <dbReference type="ARBA" id="ARBA00006868"/>
    </source>
</evidence>
<dbReference type="GO" id="GO:0045116">
    <property type="term" value="P:protein neddylation"/>
    <property type="evidence" value="ECO:0007669"/>
    <property type="project" value="UniProtKB-UniRule"/>
</dbReference>
<dbReference type="InterPro" id="IPR045886">
    <property type="entry name" value="ThiF/MoeB/HesA"/>
</dbReference>